<feature type="transmembrane region" description="Helical" evidence="1">
    <location>
        <begin position="326"/>
        <end position="344"/>
    </location>
</feature>
<dbReference type="Proteomes" id="UP000039865">
    <property type="component" value="Unassembled WGS sequence"/>
</dbReference>
<dbReference type="SUPFAM" id="SSF103473">
    <property type="entry name" value="MFS general substrate transporter"/>
    <property type="match status" value="1"/>
</dbReference>
<feature type="transmembrane region" description="Helical" evidence="1">
    <location>
        <begin position="53"/>
        <end position="78"/>
    </location>
</feature>
<dbReference type="OrthoDB" id="310740at2759"/>
<dbReference type="Gene3D" id="1.20.1250.20">
    <property type="entry name" value="MFS general substrate transporter like domains"/>
    <property type="match status" value="2"/>
</dbReference>
<dbReference type="GO" id="GO:0022857">
    <property type="term" value="F:transmembrane transporter activity"/>
    <property type="evidence" value="ECO:0007669"/>
    <property type="project" value="InterPro"/>
</dbReference>
<feature type="transmembrane region" description="Helical" evidence="1">
    <location>
        <begin position="447"/>
        <end position="468"/>
    </location>
</feature>
<proteinExistence type="predicted"/>
<dbReference type="InterPro" id="IPR036259">
    <property type="entry name" value="MFS_trans_sf"/>
</dbReference>
<evidence type="ECO:0000313" key="3">
    <source>
        <dbReference type="Proteomes" id="UP000039865"/>
    </source>
</evidence>
<keyword evidence="1" id="KW-1133">Transmembrane helix</keyword>
<name>A0A078ATK5_STYLE</name>
<dbReference type="PANTHER" id="PTHR23524:SF1">
    <property type="entry name" value="MRH DOMAIN-CONTAINING PROTEIN-RELATED"/>
    <property type="match status" value="1"/>
</dbReference>
<reference evidence="2 3" key="1">
    <citation type="submission" date="2014-06" db="EMBL/GenBank/DDBJ databases">
        <authorList>
            <person name="Swart Estienne"/>
        </authorList>
    </citation>
    <scope>NUCLEOTIDE SEQUENCE [LARGE SCALE GENOMIC DNA]</scope>
    <source>
        <strain evidence="2 3">130c</strain>
    </source>
</reference>
<feature type="transmembrane region" description="Helical" evidence="1">
    <location>
        <begin position="150"/>
        <end position="167"/>
    </location>
</feature>
<dbReference type="AlphaFoldDB" id="A0A078ATK5"/>
<feature type="transmembrane region" description="Helical" evidence="1">
    <location>
        <begin position="124"/>
        <end position="144"/>
    </location>
</feature>
<dbReference type="Pfam" id="PF07690">
    <property type="entry name" value="MFS_1"/>
    <property type="match status" value="2"/>
</dbReference>
<keyword evidence="1" id="KW-0812">Transmembrane</keyword>
<keyword evidence="1" id="KW-0472">Membrane</keyword>
<feature type="transmembrane region" description="Helical" evidence="1">
    <location>
        <begin position="417"/>
        <end position="435"/>
    </location>
</feature>
<evidence type="ECO:0000313" key="2">
    <source>
        <dbReference type="EMBL" id="CDW84532.1"/>
    </source>
</evidence>
<gene>
    <name evidence="2" type="primary">Contig466.g510</name>
    <name evidence="2" type="ORF">STYLEM_13596</name>
</gene>
<dbReference type="EMBL" id="CCKQ01012898">
    <property type="protein sequence ID" value="CDW84532.1"/>
    <property type="molecule type" value="Genomic_DNA"/>
</dbReference>
<keyword evidence="3" id="KW-1185">Reference proteome</keyword>
<evidence type="ECO:0000256" key="1">
    <source>
        <dbReference type="SAM" id="Phobius"/>
    </source>
</evidence>
<sequence length="474" mass="54129">MKYSNESKPLQKSKLTEKLISSENFPDPEKQSEIQPITVLGIRLKRRFTKINLLAIPYLFFTIAIVASFINTQMIFILRHEDYFNVPINQLGTVTSDMMFYMQLSSIILSLFIGYIFDMFGRKIPIFISILVCGFLMACIPQTAPTVYPTLILVRILIGLLMIAPNCHPLVSDYVSKPFRGRVTGYQSYGQIFGEFFTYAVLFNIQMENFKISYLVVGLFISCLSIPALVMIKEHRRTKTEKIAEISHPVREDCCQSRGGGIFARFMCLTRVLKSECQENIILPLTFFGVFIIKQSSVLYNTFLILRITSYVDKGILENDLQARQIVQMIKIYQVFASLFLIVFTGHYSDKFQYRITIPIAFTIKASVIFLLIFLDNPNSFLFQLCCIAIQSFSLIQNILIDGLFSKNLKKEIRGTLNGVYYFFGSLGMLLYAKLGGYLYDNVSQDTPFYIASGLNVAFGTLVLILSLTKTFKH</sequence>
<feature type="transmembrane region" description="Helical" evidence="1">
    <location>
        <begin position="356"/>
        <end position="375"/>
    </location>
</feature>
<protein>
    <submittedName>
        <fullName evidence="2">Mfs transporter</fullName>
    </submittedName>
</protein>
<dbReference type="PANTHER" id="PTHR23524">
    <property type="entry name" value="TRANSPORTER, PUTATIVE (AFU_ORTHOLOGUE AFUA_8G04850)-RELATED"/>
    <property type="match status" value="1"/>
</dbReference>
<feature type="transmembrane region" description="Helical" evidence="1">
    <location>
        <begin position="212"/>
        <end position="232"/>
    </location>
</feature>
<dbReference type="InterPro" id="IPR011701">
    <property type="entry name" value="MFS"/>
</dbReference>
<feature type="transmembrane region" description="Helical" evidence="1">
    <location>
        <begin position="98"/>
        <end position="117"/>
    </location>
</feature>
<feature type="transmembrane region" description="Helical" evidence="1">
    <location>
        <begin position="188"/>
        <end position="206"/>
    </location>
</feature>
<dbReference type="InParanoid" id="A0A078ATK5"/>
<accession>A0A078ATK5</accession>
<organism evidence="2 3">
    <name type="scientific">Stylonychia lemnae</name>
    <name type="common">Ciliate</name>
    <dbReference type="NCBI Taxonomy" id="5949"/>
    <lineage>
        <taxon>Eukaryota</taxon>
        <taxon>Sar</taxon>
        <taxon>Alveolata</taxon>
        <taxon>Ciliophora</taxon>
        <taxon>Intramacronucleata</taxon>
        <taxon>Spirotrichea</taxon>
        <taxon>Stichotrichia</taxon>
        <taxon>Sporadotrichida</taxon>
        <taxon>Oxytrichidae</taxon>
        <taxon>Stylonychinae</taxon>
        <taxon>Stylonychia</taxon>
    </lineage>
</organism>